<accession>A0AAE0XNZ2</accession>
<evidence type="ECO:0000313" key="1">
    <source>
        <dbReference type="EMBL" id="KAK3700415.1"/>
    </source>
</evidence>
<dbReference type="EMBL" id="JAWDGP010007915">
    <property type="protein sequence ID" value="KAK3700415.1"/>
    <property type="molecule type" value="Genomic_DNA"/>
</dbReference>
<comment type="caution">
    <text evidence="1">The sequence shown here is derived from an EMBL/GenBank/DDBJ whole genome shotgun (WGS) entry which is preliminary data.</text>
</comment>
<name>A0AAE0XNZ2_9GAST</name>
<sequence length="89" mass="9729">MQLSNHELQQTSAISGTDVRREVLLVPVASEHLLRHKQSAIVRPGASRWPGTSLCELLPFPPAPGTSVRVTALSVSTIHMVLFLHGKIR</sequence>
<proteinExistence type="predicted"/>
<evidence type="ECO:0000313" key="2">
    <source>
        <dbReference type="Proteomes" id="UP001283361"/>
    </source>
</evidence>
<keyword evidence="2" id="KW-1185">Reference proteome</keyword>
<protein>
    <submittedName>
        <fullName evidence="1">Uncharacterized protein</fullName>
    </submittedName>
</protein>
<dbReference type="Proteomes" id="UP001283361">
    <property type="component" value="Unassembled WGS sequence"/>
</dbReference>
<reference evidence="1" key="1">
    <citation type="journal article" date="2023" name="G3 (Bethesda)">
        <title>A reference genome for the long-term kleptoplast-retaining sea slug Elysia crispata morphotype clarki.</title>
        <authorList>
            <person name="Eastman K.E."/>
            <person name="Pendleton A.L."/>
            <person name="Shaikh M.A."/>
            <person name="Suttiyut T."/>
            <person name="Ogas R."/>
            <person name="Tomko P."/>
            <person name="Gavelis G."/>
            <person name="Widhalm J.R."/>
            <person name="Wisecaver J.H."/>
        </authorList>
    </citation>
    <scope>NUCLEOTIDE SEQUENCE</scope>
    <source>
        <strain evidence="1">ECLA1</strain>
    </source>
</reference>
<organism evidence="1 2">
    <name type="scientific">Elysia crispata</name>
    <name type="common">lettuce slug</name>
    <dbReference type="NCBI Taxonomy" id="231223"/>
    <lineage>
        <taxon>Eukaryota</taxon>
        <taxon>Metazoa</taxon>
        <taxon>Spiralia</taxon>
        <taxon>Lophotrochozoa</taxon>
        <taxon>Mollusca</taxon>
        <taxon>Gastropoda</taxon>
        <taxon>Heterobranchia</taxon>
        <taxon>Euthyneura</taxon>
        <taxon>Panpulmonata</taxon>
        <taxon>Sacoglossa</taxon>
        <taxon>Placobranchoidea</taxon>
        <taxon>Plakobranchidae</taxon>
        <taxon>Elysia</taxon>
    </lineage>
</organism>
<gene>
    <name evidence="1" type="ORF">RRG08_061692</name>
</gene>
<dbReference type="AlphaFoldDB" id="A0AAE0XNZ2"/>